<accession>A0A8X6TDD5</accession>
<proteinExistence type="predicted"/>
<evidence type="ECO:0000313" key="1">
    <source>
        <dbReference type="EMBL" id="GFS95688.1"/>
    </source>
</evidence>
<comment type="caution">
    <text evidence="1">The sequence shown here is derived from an EMBL/GenBank/DDBJ whole genome shotgun (WGS) entry which is preliminary data.</text>
</comment>
<organism evidence="1 2">
    <name type="scientific">Nephila pilipes</name>
    <name type="common">Giant wood spider</name>
    <name type="synonym">Nephila maculata</name>
    <dbReference type="NCBI Taxonomy" id="299642"/>
    <lineage>
        <taxon>Eukaryota</taxon>
        <taxon>Metazoa</taxon>
        <taxon>Ecdysozoa</taxon>
        <taxon>Arthropoda</taxon>
        <taxon>Chelicerata</taxon>
        <taxon>Arachnida</taxon>
        <taxon>Araneae</taxon>
        <taxon>Araneomorphae</taxon>
        <taxon>Entelegynae</taxon>
        <taxon>Araneoidea</taxon>
        <taxon>Nephilidae</taxon>
        <taxon>Nephila</taxon>
    </lineage>
</organism>
<reference evidence="1" key="1">
    <citation type="submission" date="2020-08" db="EMBL/GenBank/DDBJ databases">
        <title>Multicomponent nature underlies the extraordinary mechanical properties of spider dragline silk.</title>
        <authorList>
            <person name="Kono N."/>
            <person name="Nakamura H."/>
            <person name="Mori M."/>
            <person name="Yoshida Y."/>
            <person name="Ohtoshi R."/>
            <person name="Malay A.D."/>
            <person name="Moran D.A.P."/>
            <person name="Tomita M."/>
            <person name="Numata K."/>
            <person name="Arakawa K."/>
        </authorList>
    </citation>
    <scope>NUCLEOTIDE SEQUENCE</scope>
</reference>
<protein>
    <submittedName>
        <fullName evidence="1">Uncharacterized protein</fullName>
    </submittedName>
</protein>
<dbReference type="EMBL" id="BMAW01054308">
    <property type="protein sequence ID" value="GFS95688.1"/>
    <property type="molecule type" value="Genomic_DNA"/>
</dbReference>
<sequence>MTGEASGTFQGVWSVGGHGCQVTVCAAVQFRSGGCCSASTPTISNQSPDILLPSPHACSLILTPSVSVNIKITPLVRISLLSVHAEKNFEEFRSEWVLDHLPPLTTVNKRRCFSQDKCDYCSPFRQARSNPQLEVHQWRSFIWPHRQNLPPQGLSAQFSSLNSTQNHQTIFHCLHPCPLPGISTKANLASRPDFLHAGFSLCLRQCPEPGA</sequence>
<evidence type="ECO:0000313" key="2">
    <source>
        <dbReference type="Proteomes" id="UP000887013"/>
    </source>
</evidence>
<dbReference type="Proteomes" id="UP000887013">
    <property type="component" value="Unassembled WGS sequence"/>
</dbReference>
<name>A0A8X6TDD5_NEPPI</name>
<keyword evidence="2" id="KW-1185">Reference proteome</keyword>
<dbReference type="AlphaFoldDB" id="A0A8X6TDD5"/>
<gene>
    <name evidence="1" type="ORF">NPIL_443401</name>
</gene>